<dbReference type="InterPro" id="IPR016024">
    <property type="entry name" value="ARM-type_fold"/>
</dbReference>
<dbReference type="InterPro" id="IPR042236">
    <property type="entry name" value="PI3K_accessory_sf"/>
</dbReference>
<dbReference type="eggNOG" id="ENOG5033ZRP">
    <property type="taxonomic scope" value="Bacteria"/>
</dbReference>
<dbReference type="KEGG" id="mes:Meso_2040"/>
<dbReference type="InterPro" id="IPR018568">
    <property type="entry name" value="DUF2019"/>
</dbReference>
<protein>
    <recommendedName>
        <fullName evidence="1">DUF2019 domain-containing protein</fullName>
    </recommendedName>
</protein>
<dbReference type="HOGENOM" id="CLU_165467_0_0_5"/>
<dbReference type="EMBL" id="CP000390">
    <property type="protein sequence ID" value="ABG63433.1"/>
    <property type="molecule type" value="Genomic_DNA"/>
</dbReference>
<dbReference type="Pfam" id="PF09450">
    <property type="entry name" value="DUF2019"/>
    <property type="match status" value="1"/>
</dbReference>
<dbReference type="AlphaFoldDB" id="Q11GP2"/>
<accession>Q11GP2</accession>
<evidence type="ECO:0000313" key="2">
    <source>
        <dbReference type="EMBL" id="ABG63433.1"/>
    </source>
</evidence>
<dbReference type="SUPFAM" id="SSF48371">
    <property type="entry name" value="ARM repeat"/>
    <property type="match status" value="1"/>
</dbReference>
<gene>
    <name evidence="2" type="ordered locus">Meso_2040</name>
</gene>
<proteinExistence type="predicted"/>
<dbReference type="Gene3D" id="1.25.40.70">
    <property type="entry name" value="Phosphatidylinositol 3-kinase, accessory domain (PIK)"/>
    <property type="match status" value="1"/>
</dbReference>
<organism evidence="2">
    <name type="scientific">Chelativorans sp. (strain BNC1)</name>
    <dbReference type="NCBI Taxonomy" id="266779"/>
    <lineage>
        <taxon>Bacteria</taxon>
        <taxon>Pseudomonadati</taxon>
        <taxon>Pseudomonadota</taxon>
        <taxon>Alphaproteobacteria</taxon>
        <taxon>Hyphomicrobiales</taxon>
        <taxon>Phyllobacteriaceae</taxon>
        <taxon>Chelativorans</taxon>
    </lineage>
</organism>
<name>Q11GP2_CHESB</name>
<dbReference type="STRING" id="266779.Meso_2040"/>
<reference evidence="2" key="1">
    <citation type="submission" date="2006-06" db="EMBL/GenBank/DDBJ databases">
        <title>Complete sequence of chromosome of Chelativorans sp. BNC1.</title>
        <authorList>
            <consortium name="US DOE Joint Genome Institute"/>
            <person name="Copeland A."/>
            <person name="Lucas S."/>
            <person name="Lapidus A."/>
            <person name="Barry K."/>
            <person name="Detter J.C."/>
            <person name="Glavina del Rio T."/>
            <person name="Hammon N."/>
            <person name="Israni S."/>
            <person name="Dalin E."/>
            <person name="Tice H."/>
            <person name="Pitluck S."/>
            <person name="Chertkov O."/>
            <person name="Brettin T."/>
            <person name="Bruce D."/>
            <person name="Han C."/>
            <person name="Tapia R."/>
            <person name="Gilna P."/>
            <person name="Schmutz J."/>
            <person name="Larimer F."/>
            <person name="Land M."/>
            <person name="Hauser L."/>
            <person name="Kyrpides N."/>
            <person name="Mikhailova N."/>
            <person name="Richardson P."/>
        </authorList>
    </citation>
    <scope>NUCLEOTIDE SEQUENCE</scope>
    <source>
        <strain evidence="2">BNC1</strain>
    </source>
</reference>
<feature type="domain" description="DUF2019" evidence="1">
    <location>
        <begin position="13"/>
        <end position="117"/>
    </location>
</feature>
<evidence type="ECO:0000259" key="1">
    <source>
        <dbReference type="Pfam" id="PF09450"/>
    </source>
</evidence>
<sequence>MKIRQNLARFTSEHLVMRFAEIGIEQDNALLRNEIGSFNKLYDEKAAILAELKSREGDQRTLLLRLYSHPNMQVRLNAAKATLAIEPNEARKQLEAIAASGQGPQAGDAGMSLWTLDEGIFKPT</sequence>